<dbReference type="Gene3D" id="1.10.10.10">
    <property type="entry name" value="Winged helix-like DNA-binding domain superfamily/Winged helix DNA-binding domain"/>
    <property type="match status" value="1"/>
</dbReference>
<organism evidence="4 5">
    <name type="scientific">Actinomyces massiliensis F0489</name>
    <dbReference type="NCBI Taxonomy" id="1125718"/>
    <lineage>
        <taxon>Bacteria</taxon>
        <taxon>Bacillati</taxon>
        <taxon>Actinomycetota</taxon>
        <taxon>Actinomycetes</taxon>
        <taxon>Actinomycetales</taxon>
        <taxon>Actinomycetaceae</taxon>
        <taxon>Actinomyces</taxon>
    </lineage>
</organism>
<dbReference type="SUPFAM" id="SSF46785">
    <property type="entry name" value="Winged helix' DNA-binding domain"/>
    <property type="match status" value="1"/>
</dbReference>
<name>J0XCF3_9ACTO</name>
<dbReference type="InterPro" id="IPR028349">
    <property type="entry name" value="PafC-like"/>
</dbReference>
<feature type="domain" description="Helix-turn-helix type 11" evidence="1">
    <location>
        <begin position="5"/>
        <end position="59"/>
    </location>
</feature>
<evidence type="ECO:0000313" key="5">
    <source>
        <dbReference type="Proteomes" id="UP000002941"/>
    </source>
</evidence>
<dbReference type="PANTHER" id="PTHR34580">
    <property type="match status" value="1"/>
</dbReference>
<evidence type="ECO:0000259" key="3">
    <source>
        <dbReference type="Pfam" id="PF25583"/>
    </source>
</evidence>
<dbReference type="Pfam" id="PF13280">
    <property type="entry name" value="WYL"/>
    <property type="match status" value="1"/>
</dbReference>
<dbReference type="InterPro" id="IPR013196">
    <property type="entry name" value="HTH_11"/>
</dbReference>
<evidence type="ECO:0000313" key="4">
    <source>
        <dbReference type="EMBL" id="EJF46376.1"/>
    </source>
</evidence>
<dbReference type="InterPro" id="IPR051534">
    <property type="entry name" value="CBASS_pafABC_assoc_protein"/>
</dbReference>
<reference evidence="4 5" key="1">
    <citation type="submission" date="2012-05" db="EMBL/GenBank/DDBJ databases">
        <authorList>
            <person name="Harkins D.M."/>
            <person name="Madupu R."/>
            <person name="Durkin A.S."/>
            <person name="Torralba M."/>
            <person name="Methe B."/>
            <person name="Sutton G.G."/>
            <person name="Nelson K.E."/>
        </authorList>
    </citation>
    <scope>NUCLEOTIDE SEQUENCE [LARGE SCALE GENOMIC DNA]</scope>
    <source>
        <strain evidence="4 5">F0489</strain>
    </source>
</reference>
<sequence>MRADRLLRLTWILSGRSAPIPAAQLAAELEVSTRTVLRDVEALSAAGVPVYTTRGSRGGIALVDGYRPHILGLSRDEARALTAVASLPTAGALGVGDLVRSAIGKVCRAADRSEETLLGSRVVVDPNGWLGGQRRSWLEEAMRAVRGRHRVAFRYTAGGSGRLSDVSTTALGLLCAAADWYLVGGRGSESVRFYRLDRVDDLRVGEEDDAAPRVDVAEEWRRARARFQERFTPVSAVLNVRRCALGRLRGLVSVDRVENLSGPAGGAQGEDWVQVCATFGDVSHATEVLPRLAAHVRVVEPEELKEALRGLAEQVWAAAV</sequence>
<dbReference type="RefSeq" id="WP_008730776.1">
    <property type="nucleotide sequence ID" value="NZ_AKFT01000065.1"/>
</dbReference>
<dbReference type="PATRIC" id="fig|1125718.3.peg.952"/>
<dbReference type="InterPro" id="IPR026881">
    <property type="entry name" value="WYL_dom"/>
</dbReference>
<dbReference type="OrthoDB" id="3171994at2"/>
<dbReference type="PROSITE" id="PS52050">
    <property type="entry name" value="WYL"/>
    <property type="match status" value="1"/>
</dbReference>
<dbReference type="EMBL" id="AKFT01000065">
    <property type="protein sequence ID" value="EJF46376.1"/>
    <property type="molecule type" value="Genomic_DNA"/>
</dbReference>
<evidence type="ECO:0000259" key="1">
    <source>
        <dbReference type="Pfam" id="PF08279"/>
    </source>
</evidence>
<feature type="domain" description="WYL" evidence="2">
    <location>
        <begin position="138"/>
        <end position="204"/>
    </location>
</feature>
<dbReference type="AlphaFoldDB" id="J0XCF3"/>
<dbReference type="Pfam" id="PF25583">
    <property type="entry name" value="WCX"/>
    <property type="match status" value="1"/>
</dbReference>
<dbReference type="PIRSF" id="PIRSF016838">
    <property type="entry name" value="PafC"/>
    <property type="match status" value="1"/>
</dbReference>
<dbReference type="InterPro" id="IPR036388">
    <property type="entry name" value="WH-like_DNA-bd_sf"/>
</dbReference>
<proteinExistence type="predicted"/>
<protein>
    <submittedName>
        <fullName evidence="4">HTH domain protein</fullName>
    </submittedName>
</protein>
<dbReference type="eggNOG" id="COG2378">
    <property type="taxonomic scope" value="Bacteria"/>
</dbReference>
<comment type="caution">
    <text evidence="4">The sequence shown here is derived from an EMBL/GenBank/DDBJ whole genome shotgun (WGS) entry which is preliminary data.</text>
</comment>
<dbReference type="InterPro" id="IPR036390">
    <property type="entry name" value="WH_DNA-bd_sf"/>
</dbReference>
<keyword evidence="5" id="KW-1185">Reference proteome</keyword>
<evidence type="ECO:0000259" key="2">
    <source>
        <dbReference type="Pfam" id="PF13280"/>
    </source>
</evidence>
<dbReference type="Proteomes" id="UP000002941">
    <property type="component" value="Unassembled WGS sequence"/>
</dbReference>
<accession>J0XCF3</accession>
<dbReference type="Pfam" id="PF08279">
    <property type="entry name" value="HTH_11"/>
    <property type="match status" value="1"/>
</dbReference>
<dbReference type="PANTHER" id="PTHR34580:SF1">
    <property type="entry name" value="PROTEIN PAFC"/>
    <property type="match status" value="1"/>
</dbReference>
<feature type="domain" description="WCX" evidence="3">
    <location>
        <begin position="233"/>
        <end position="314"/>
    </location>
</feature>
<gene>
    <name evidence="4" type="ORF">HMPREF1318_0187</name>
</gene>
<dbReference type="InterPro" id="IPR057727">
    <property type="entry name" value="WCX_dom"/>
</dbReference>